<name>A0ABT0ZU20_9PSEU</name>
<dbReference type="InterPro" id="IPR013538">
    <property type="entry name" value="ASHA1/2-like_C"/>
</dbReference>
<dbReference type="Pfam" id="PF08327">
    <property type="entry name" value="AHSA1"/>
    <property type="match status" value="1"/>
</dbReference>
<sequence>MPHTDSADIVIAAAPEAVFAALVDADARAAWLPPTGMTGRFEWFDARTGGGYRMVLTYDDTSVVGKSEENTDVAEVRFAAVQAPHRVVEEVDFVSDDPRFTGTMTMTWAVEAVDGGARVTVTATDVPDGISSADHAAAFASTLANLDAHVRGAG</sequence>
<comment type="caution">
    <text evidence="3">The sequence shown here is derived from an EMBL/GenBank/DDBJ whole genome shotgun (WGS) entry which is preliminary data.</text>
</comment>
<dbReference type="Gene3D" id="3.30.530.20">
    <property type="match status" value="1"/>
</dbReference>
<dbReference type="SUPFAM" id="SSF55961">
    <property type="entry name" value="Bet v1-like"/>
    <property type="match status" value="1"/>
</dbReference>
<accession>A0ABT0ZU20</accession>
<dbReference type="EMBL" id="JAGSOV010000009">
    <property type="protein sequence ID" value="MCO1654164.1"/>
    <property type="molecule type" value="Genomic_DNA"/>
</dbReference>
<evidence type="ECO:0000313" key="4">
    <source>
        <dbReference type="Proteomes" id="UP001165283"/>
    </source>
</evidence>
<organism evidence="3 4">
    <name type="scientific">Pseudonocardia humida</name>
    <dbReference type="NCBI Taxonomy" id="2800819"/>
    <lineage>
        <taxon>Bacteria</taxon>
        <taxon>Bacillati</taxon>
        <taxon>Actinomycetota</taxon>
        <taxon>Actinomycetes</taxon>
        <taxon>Pseudonocardiales</taxon>
        <taxon>Pseudonocardiaceae</taxon>
        <taxon>Pseudonocardia</taxon>
    </lineage>
</organism>
<evidence type="ECO:0000256" key="1">
    <source>
        <dbReference type="ARBA" id="ARBA00006817"/>
    </source>
</evidence>
<dbReference type="InterPro" id="IPR023393">
    <property type="entry name" value="START-like_dom_sf"/>
</dbReference>
<keyword evidence="4" id="KW-1185">Reference proteome</keyword>
<gene>
    <name evidence="3" type="ORF">KDL28_03755</name>
</gene>
<evidence type="ECO:0000259" key="2">
    <source>
        <dbReference type="Pfam" id="PF08327"/>
    </source>
</evidence>
<evidence type="ECO:0000313" key="3">
    <source>
        <dbReference type="EMBL" id="MCO1654164.1"/>
    </source>
</evidence>
<reference evidence="3" key="1">
    <citation type="submission" date="2021-04" db="EMBL/GenBank/DDBJ databases">
        <title>Pseudonocardia sp. nov., isolated from sandy soil of mangrove forest.</title>
        <authorList>
            <person name="Zan Z."/>
            <person name="Huang R."/>
            <person name="Liu W."/>
        </authorList>
    </citation>
    <scope>NUCLEOTIDE SEQUENCE</scope>
    <source>
        <strain evidence="3">S2-4</strain>
    </source>
</reference>
<dbReference type="RefSeq" id="WP_252435770.1">
    <property type="nucleotide sequence ID" value="NZ_JAGSOV010000009.1"/>
</dbReference>
<comment type="similarity">
    <text evidence="1">Belongs to the AHA1 family.</text>
</comment>
<feature type="domain" description="Activator of Hsp90 ATPase homologue 1/2-like C-terminal" evidence="2">
    <location>
        <begin position="13"/>
        <end position="150"/>
    </location>
</feature>
<dbReference type="Proteomes" id="UP001165283">
    <property type="component" value="Unassembled WGS sequence"/>
</dbReference>
<proteinExistence type="inferred from homology"/>
<protein>
    <submittedName>
        <fullName evidence="3">SRPBCC domain-containing protein</fullName>
    </submittedName>
</protein>